<dbReference type="AlphaFoldDB" id="I2E218"/>
<keyword evidence="1" id="KW-0614">Plasmid</keyword>
<geneLocation type="plasmid" evidence="1">
    <name>pHRC017</name>
</geneLocation>
<gene>
    <name evidence="1" type="ORF">pHRC017_0483</name>
</gene>
<organism evidence="1">
    <name type="scientific">Rhizobium meliloti</name>
    <name type="common">Ensifer meliloti</name>
    <name type="synonym">Sinorhizobium meliloti</name>
    <dbReference type="NCBI Taxonomy" id="382"/>
    <lineage>
        <taxon>Bacteria</taxon>
        <taxon>Pseudomonadati</taxon>
        <taxon>Pseudomonadota</taxon>
        <taxon>Alphaproteobacteria</taxon>
        <taxon>Hyphomicrobiales</taxon>
        <taxon>Rhizobiaceae</taxon>
        <taxon>Sinorhizobium/Ensifer group</taxon>
        <taxon>Sinorhizobium</taxon>
    </lineage>
</organism>
<name>I2E218_RHIML</name>
<dbReference type="Gene3D" id="3.40.50.12500">
    <property type="match status" value="1"/>
</dbReference>
<accession>I2E218</accession>
<protein>
    <submittedName>
        <fullName evidence="1">Asp/Glu/Hydantoin racemase superfamily protein</fullName>
    </submittedName>
</protein>
<sequence>MEALPQRTALQTRSTLKFKRRYQSIFAYKLGESRILVPVCARVAELQCPKRRTKMINKTLGILELENKPMMHPGALSAPGTFEFPVNRLTVPGATTRNVVDGDLEVKDAYIRGARQLEDEGAAAIIANCGFSAVFQAEVSAAVSIPVALSSLLLVPLVAKTLPPGRKVGIITYDASKLKDNHLVAVGWSSREIAVAIAGIEGSESWYQFAQPVPVVSQALLISDVMTAVKSLVKTEPAVGAFVFECAGFPLTAGAVRAETGLPVADYVSLAKILIEMIPPSRKSSTIQCGCSYTSAQ</sequence>
<evidence type="ECO:0000313" key="1">
    <source>
        <dbReference type="EMBL" id="AFJ91536.1"/>
    </source>
</evidence>
<proteinExistence type="predicted"/>
<reference evidence="1" key="1">
    <citation type="journal article" date="2012" name="Mol. Plant Microbe Interact.">
        <title>Rhizobial plasmids that cause impaired symbiotic nitrogen fixation and enhanced host invasion.</title>
        <authorList>
            <person name="Crook M.B."/>
            <person name="Lindsay D.P."/>
            <person name="Biggs M.B."/>
            <person name="Bentley J.S."/>
            <person name="Price J.C."/>
            <person name="Clement S.C."/>
            <person name="Clement M.J."/>
            <person name="Long S.R."/>
            <person name="Griffitts J.S."/>
        </authorList>
    </citation>
    <scope>NUCLEOTIDE SEQUENCE</scope>
    <source>
        <strain evidence="1">C017</strain>
        <plasmid evidence="1">pHRC017</plasmid>
    </source>
</reference>
<dbReference type="InterPro" id="IPR053714">
    <property type="entry name" value="Iso_Racemase_Enz_sf"/>
</dbReference>
<dbReference type="EMBL" id="JQ665880">
    <property type="protein sequence ID" value="AFJ91536.1"/>
    <property type="molecule type" value="Genomic_DNA"/>
</dbReference>